<feature type="transmembrane region" description="Helical" evidence="5">
    <location>
        <begin position="39"/>
        <end position="63"/>
    </location>
</feature>
<name>A0ABD5V0W0_9EURY</name>
<comment type="caution">
    <text evidence="6">The sequence shown here is derived from an EMBL/GenBank/DDBJ whole genome shotgun (WGS) entry which is preliminary data.</text>
</comment>
<dbReference type="AlphaFoldDB" id="A0ABD5V0W0"/>
<feature type="transmembrane region" description="Helical" evidence="5">
    <location>
        <begin position="75"/>
        <end position="91"/>
    </location>
</feature>
<evidence type="ECO:0000313" key="6">
    <source>
        <dbReference type="EMBL" id="MFC6893187.1"/>
    </source>
</evidence>
<gene>
    <name evidence="6" type="ORF">ACFQE9_11320</name>
</gene>
<dbReference type="Proteomes" id="UP001596296">
    <property type="component" value="Unassembled WGS sequence"/>
</dbReference>
<evidence type="ECO:0000256" key="5">
    <source>
        <dbReference type="SAM" id="Phobius"/>
    </source>
</evidence>
<feature type="transmembrane region" description="Helical" evidence="5">
    <location>
        <begin position="237"/>
        <end position="259"/>
    </location>
</feature>
<protein>
    <submittedName>
        <fullName evidence="6">Formate/nitrite transporter family protein</fullName>
    </submittedName>
</protein>
<evidence type="ECO:0000256" key="3">
    <source>
        <dbReference type="ARBA" id="ARBA00022989"/>
    </source>
</evidence>
<comment type="subcellular location">
    <subcellularLocation>
        <location evidence="1">Membrane</location>
        <topology evidence="1">Multi-pass membrane protein</topology>
    </subcellularLocation>
</comment>
<evidence type="ECO:0000256" key="2">
    <source>
        <dbReference type="ARBA" id="ARBA00022692"/>
    </source>
</evidence>
<sequence length="269" mass="28227">MSDSGPNPADSTGQRTSRDVLGSLIDSALHEMNRERSGLLLSGLSAGLDIGFGPLMMAVVLTLSEGGFGDLSTELLLASVYSIGFMFVILGRSELFTEHTTLAVIPVLDGQASIRQLARLWGLVYVGNVVGGLLFTLLVVLLMPGLGVVSPGAFETIALKLVDHDLGWLFVGGVFAGWLMGLLAWLITAAQETTSRLLLVFIVTGTIGLLHLPHSIAGNVEVLFGLFMSPAVSLVDYLAFLSLATVGNAFGGAVFVALLKYGHVVRGGN</sequence>
<dbReference type="EMBL" id="JBHSXL010000009">
    <property type="protein sequence ID" value="MFC6893187.1"/>
    <property type="molecule type" value="Genomic_DNA"/>
</dbReference>
<accession>A0ABD5V0W0</accession>
<organism evidence="6 7">
    <name type="scientific">Halopenitus salinus</name>
    <dbReference type="NCBI Taxonomy" id="1198295"/>
    <lineage>
        <taxon>Archaea</taxon>
        <taxon>Methanobacteriati</taxon>
        <taxon>Methanobacteriota</taxon>
        <taxon>Stenosarchaea group</taxon>
        <taxon>Halobacteria</taxon>
        <taxon>Halobacteriales</taxon>
        <taxon>Haloferacaceae</taxon>
        <taxon>Halopenitus</taxon>
    </lineage>
</organism>
<keyword evidence="7" id="KW-1185">Reference proteome</keyword>
<dbReference type="RefSeq" id="WP_379744483.1">
    <property type="nucleotide sequence ID" value="NZ_JBHSVN010000001.1"/>
</dbReference>
<dbReference type="PANTHER" id="PTHR30520">
    <property type="entry name" value="FORMATE TRANSPORTER-RELATED"/>
    <property type="match status" value="1"/>
</dbReference>
<feature type="transmembrane region" description="Helical" evidence="5">
    <location>
        <begin position="123"/>
        <end position="146"/>
    </location>
</feature>
<dbReference type="Gene3D" id="1.20.1080.10">
    <property type="entry name" value="Glycerol uptake facilitator protein"/>
    <property type="match status" value="1"/>
</dbReference>
<evidence type="ECO:0000256" key="1">
    <source>
        <dbReference type="ARBA" id="ARBA00004141"/>
    </source>
</evidence>
<keyword evidence="3 5" id="KW-1133">Transmembrane helix</keyword>
<dbReference type="InterPro" id="IPR023271">
    <property type="entry name" value="Aquaporin-like"/>
</dbReference>
<dbReference type="Pfam" id="PF01226">
    <property type="entry name" value="Form_Nir_trans"/>
    <property type="match status" value="1"/>
</dbReference>
<keyword evidence="2 5" id="KW-0812">Transmembrane</keyword>
<reference evidence="6 7" key="1">
    <citation type="journal article" date="2019" name="Int. J. Syst. Evol. Microbiol.">
        <title>The Global Catalogue of Microorganisms (GCM) 10K type strain sequencing project: providing services to taxonomists for standard genome sequencing and annotation.</title>
        <authorList>
            <consortium name="The Broad Institute Genomics Platform"/>
            <consortium name="The Broad Institute Genome Sequencing Center for Infectious Disease"/>
            <person name="Wu L."/>
            <person name="Ma J."/>
        </authorList>
    </citation>
    <scope>NUCLEOTIDE SEQUENCE [LARGE SCALE GENOMIC DNA]</scope>
    <source>
        <strain evidence="6 7">SKJ47</strain>
    </source>
</reference>
<feature type="transmembrane region" description="Helical" evidence="5">
    <location>
        <begin position="166"/>
        <end position="190"/>
    </location>
</feature>
<feature type="transmembrane region" description="Helical" evidence="5">
    <location>
        <begin position="197"/>
        <end position="217"/>
    </location>
</feature>
<dbReference type="InterPro" id="IPR000292">
    <property type="entry name" value="For/NO2_transpt"/>
</dbReference>
<evidence type="ECO:0000313" key="7">
    <source>
        <dbReference type="Proteomes" id="UP001596296"/>
    </source>
</evidence>
<proteinExistence type="predicted"/>
<evidence type="ECO:0000256" key="4">
    <source>
        <dbReference type="ARBA" id="ARBA00023136"/>
    </source>
</evidence>
<keyword evidence="4 5" id="KW-0472">Membrane</keyword>
<dbReference type="GO" id="GO:0016020">
    <property type="term" value="C:membrane"/>
    <property type="evidence" value="ECO:0007669"/>
    <property type="project" value="UniProtKB-SubCell"/>
</dbReference>
<dbReference type="PANTHER" id="PTHR30520:SF2">
    <property type="entry name" value="INNER MEMBRANE PROTEIN YFDC"/>
    <property type="match status" value="1"/>
</dbReference>